<protein>
    <recommendedName>
        <fullName evidence="7">Putative tartrate transporter</fullName>
    </recommendedName>
</protein>
<comment type="caution">
    <text evidence="11">The sequence shown here is derived from an EMBL/GenBank/DDBJ whole genome shotgun (WGS) entry which is preliminary data.</text>
</comment>
<dbReference type="AlphaFoldDB" id="A0A255GU24"/>
<keyword evidence="4 9" id="KW-1133">Transmembrane helix</keyword>
<keyword evidence="12" id="KW-1185">Reference proteome</keyword>
<evidence type="ECO:0000256" key="1">
    <source>
        <dbReference type="ARBA" id="ARBA00004651"/>
    </source>
</evidence>
<dbReference type="InterPro" id="IPR011701">
    <property type="entry name" value="MFS"/>
</dbReference>
<feature type="domain" description="Major facilitator superfamily (MFS) profile" evidence="10">
    <location>
        <begin position="30"/>
        <end position="444"/>
    </location>
</feature>
<feature type="transmembrane region" description="Helical" evidence="9">
    <location>
        <begin position="355"/>
        <end position="376"/>
    </location>
</feature>
<keyword evidence="3 9" id="KW-0812">Transmembrane</keyword>
<sequence>MSSSVPPAEVRADGDSPELHATIQKVAKRLVPFLILLYFINYLDRTNIAFAGPNGMNRDLGLSQTQFGLASGLFFIGYLILEVPSNIALHKFGARRWIARIMVSWGIIATIFAFVPNATWLYVLRFLLGIAEAGFFPGIILYLTYWFPQKDRARYTALFMTAIPISTALGAPLSSWIIEITHGSIFGMAGWRAMFLVEGIPAVIIGIICWFYLTDRPSAAKWLQPSEQEVLQAKLDYEHEHKDSTYQISMGRALAMPRVWALSLVYFGGVYGLYALSFFLPTIIKGFEGQYNTKYSLVERGLINAIPFALGTISMLLWSRHSDKTGERVMHNAVPLIIGGVAIPITLYMGNPFMAMVMVSICAVGIMAFLPTFWTLPTAFLSGAAAATGIALINSIGNLAGFAAPYITGWLADLTGNQKAGLWVVGASMVIAAIITLILKAAPPPKDPDPSQLREAKPGHEAHGH</sequence>
<comment type="subcellular location">
    <subcellularLocation>
        <location evidence="1">Cell membrane</location>
        <topology evidence="1">Multi-pass membrane protein</topology>
    </subcellularLocation>
</comment>
<feature type="transmembrane region" description="Helical" evidence="9">
    <location>
        <begin position="301"/>
        <end position="318"/>
    </location>
</feature>
<evidence type="ECO:0000313" key="11">
    <source>
        <dbReference type="EMBL" id="OYO18083.1"/>
    </source>
</evidence>
<feature type="transmembrane region" description="Helical" evidence="9">
    <location>
        <begin position="420"/>
        <end position="439"/>
    </location>
</feature>
<feature type="transmembrane region" description="Helical" evidence="9">
    <location>
        <begin position="26"/>
        <end position="43"/>
    </location>
</feature>
<accession>A0A255GU24</accession>
<evidence type="ECO:0000256" key="5">
    <source>
        <dbReference type="ARBA" id="ARBA00023136"/>
    </source>
</evidence>
<comment type="function">
    <text evidence="6">Component of the tartrate utilization system and may allow entry of tartrate and tartrate dehydrogenase.</text>
</comment>
<dbReference type="PROSITE" id="PS50850">
    <property type="entry name" value="MFS"/>
    <property type="match status" value="1"/>
</dbReference>
<feature type="transmembrane region" description="Helical" evidence="9">
    <location>
        <begin position="63"/>
        <end position="81"/>
    </location>
</feature>
<dbReference type="RefSeq" id="WP_094365172.1">
    <property type="nucleotide sequence ID" value="NZ_NMVQ01000045.1"/>
</dbReference>
<proteinExistence type="predicted"/>
<dbReference type="FunFam" id="1.20.1250.20:FF:000018">
    <property type="entry name" value="MFS transporter permease"/>
    <property type="match status" value="1"/>
</dbReference>
<dbReference type="FunFam" id="1.20.1250.20:FF:000126">
    <property type="entry name" value="MFS transporter permease"/>
    <property type="match status" value="1"/>
</dbReference>
<evidence type="ECO:0000259" key="10">
    <source>
        <dbReference type="PROSITE" id="PS50850"/>
    </source>
</evidence>
<dbReference type="CDD" id="cd17319">
    <property type="entry name" value="MFS_ExuT_GudP_like"/>
    <property type="match status" value="1"/>
</dbReference>
<dbReference type="PANTHER" id="PTHR43791">
    <property type="entry name" value="PERMEASE-RELATED"/>
    <property type="match status" value="1"/>
</dbReference>
<feature type="transmembrane region" description="Helical" evidence="9">
    <location>
        <begin position="97"/>
        <end position="116"/>
    </location>
</feature>
<feature type="transmembrane region" description="Helical" evidence="9">
    <location>
        <begin position="259"/>
        <end position="281"/>
    </location>
</feature>
<evidence type="ECO:0000256" key="8">
    <source>
        <dbReference type="SAM" id="MobiDB-lite"/>
    </source>
</evidence>
<feature type="transmembrane region" description="Helical" evidence="9">
    <location>
        <begin position="190"/>
        <end position="213"/>
    </location>
</feature>
<evidence type="ECO:0000256" key="7">
    <source>
        <dbReference type="ARBA" id="ARBA00074139"/>
    </source>
</evidence>
<feature type="compositionally biased region" description="Basic and acidic residues" evidence="8">
    <location>
        <begin position="446"/>
        <end position="465"/>
    </location>
</feature>
<name>A0A255GU24_9ACTN</name>
<evidence type="ECO:0000313" key="12">
    <source>
        <dbReference type="Proteomes" id="UP000216311"/>
    </source>
</evidence>
<dbReference type="SUPFAM" id="SSF103473">
    <property type="entry name" value="MFS general substrate transporter"/>
    <property type="match status" value="1"/>
</dbReference>
<organism evidence="11 12">
    <name type="scientific">Enemella dayhoffiae</name>
    <dbReference type="NCBI Taxonomy" id="2016507"/>
    <lineage>
        <taxon>Bacteria</taxon>
        <taxon>Bacillati</taxon>
        <taxon>Actinomycetota</taxon>
        <taxon>Actinomycetes</taxon>
        <taxon>Propionibacteriales</taxon>
        <taxon>Propionibacteriaceae</taxon>
        <taxon>Enemella</taxon>
    </lineage>
</organism>
<evidence type="ECO:0000256" key="6">
    <source>
        <dbReference type="ARBA" id="ARBA00058119"/>
    </source>
</evidence>
<dbReference type="Pfam" id="PF07690">
    <property type="entry name" value="MFS_1"/>
    <property type="match status" value="1"/>
</dbReference>
<feature type="transmembrane region" description="Helical" evidence="9">
    <location>
        <begin position="122"/>
        <end position="145"/>
    </location>
</feature>
<dbReference type="InterPro" id="IPR036259">
    <property type="entry name" value="MFS_trans_sf"/>
</dbReference>
<keyword evidence="2" id="KW-0813">Transport</keyword>
<feature type="transmembrane region" description="Helical" evidence="9">
    <location>
        <begin position="157"/>
        <end position="178"/>
    </location>
</feature>
<reference evidence="11 12" key="1">
    <citation type="submission" date="2017-07" db="EMBL/GenBank/DDBJ databases">
        <title>Draft whole genome sequences of clinical Proprionibacteriaceae strains.</title>
        <authorList>
            <person name="Bernier A.-M."/>
            <person name="Bernard K."/>
            <person name="Domingo M.-C."/>
        </authorList>
    </citation>
    <scope>NUCLEOTIDE SEQUENCE [LARGE SCALE GENOMIC DNA]</scope>
    <source>
        <strain evidence="11 12">NML 130396</strain>
    </source>
</reference>
<dbReference type="GO" id="GO:0005886">
    <property type="term" value="C:plasma membrane"/>
    <property type="evidence" value="ECO:0007669"/>
    <property type="project" value="UniProtKB-SubCell"/>
</dbReference>
<dbReference type="PANTHER" id="PTHR43791:SF36">
    <property type="entry name" value="TRANSPORTER, PUTATIVE (AFU_ORTHOLOGUE AFUA_6G08340)-RELATED"/>
    <property type="match status" value="1"/>
</dbReference>
<dbReference type="OrthoDB" id="9773957at2"/>
<gene>
    <name evidence="11" type="ORF">CGZ93_16110</name>
</gene>
<evidence type="ECO:0000256" key="9">
    <source>
        <dbReference type="SAM" id="Phobius"/>
    </source>
</evidence>
<keyword evidence="5 9" id="KW-0472">Membrane</keyword>
<dbReference type="GO" id="GO:0022857">
    <property type="term" value="F:transmembrane transporter activity"/>
    <property type="evidence" value="ECO:0007669"/>
    <property type="project" value="InterPro"/>
</dbReference>
<feature type="transmembrane region" description="Helical" evidence="9">
    <location>
        <begin position="383"/>
        <end position="408"/>
    </location>
</feature>
<evidence type="ECO:0000256" key="4">
    <source>
        <dbReference type="ARBA" id="ARBA00022989"/>
    </source>
</evidence>
<feature type="region of interest" description="Disordered" evidence="8">
    <location>
        <begin position="444"/>
        <end position="465"/>
    </location>
</feature>
<evidence type="ECO:0000256" key="3">
    <source>
        <dbReference type="ARBA" id="ARBA00022692"/>
    </source>
</evidence>
<dbReference type="InterPro" id="IPR020846">
    <property type="entry name" value="MFS_dom"/>
</dbReference>
<feature type="transmembrane region" description="Helical" evidence="9">
    <location>
        <begin position="330"/>
        <end position="349"/>
    </location>
</feature>
<dbReference type="EMBL" id="NMVQ01000045">
    <property type="protein sequence ID" value="OYO18083.1"/>
    <property type="molecule type" value="Genomic_DNA"/>
</dbReference>
<evidence type="ECO:0000256" key="2">
    <source>
        <dbReference type="ARBA" id="ARBA00022448"/>
    </source>
</evidence>
<dbReference type="Gene3D" id="1.20.1250.20">
    <property type="entry name" value="MFS general substrate transporter like domains"/>
    <property type="match status" value="2"/>
</dbReference>
<dbReference type="Proteomes" id="UP000216311">
    <property type="component" value="Unassembled WGS sequence"/>
</dbReference>